<feature type="signal peptide" evidence="4">
    <location>
        <begin position="1"/>
        <end position="23"/>
    </location>
</feature>
<reference evidence="6" key="1">
    <citation type="submission" date="2025-08" db="UniProtKB">
        <authorList>
            <consortium name="RefSeq"/>
        </authorList>
    </citation>
    <scope>IDENTIFICATION</scope>
    <source>
        <tissue evidence="6">Gonads</tissue>
    </source>
</reference>
<dbReference type="PANTHER" id="PTHR33562">
    <property type="entry name" value="ATILLA, ISOFORM B-RELATED-RELATED"/>
    <property type="match status" value="1"/>
</dbReference>
<dbReference type="Pfam" id="PF17064">
    <property type="entry name" value="QVR"/>
    <property type="match status" value="1"/>
</dbReference>
<dbReference type="InParanoid" id="A0A1S3IGG4"/>
<evidence type="ECO:0000256" key="3">
    <source>
        <dbReference type="SAM" id="Phobius"/>
    </source>
</evidence>
<dbReference type="OMA" id="STIACHE"/>
<dbReference type="GO" id="GO:0030431">
    <property type="term" value="P:sleep"/>
    <property type="evidence" value="ECO:0007669"/>
    <property type="project" value="InterPro"/>
</dbReference>
<dbReference type="GeneID" id="106164022"/>
<name>A0A1S3IGG4_LINAN</name>
<dbReference type="KEGG" id="lak:106164022"/>
<proteinExistence type="predicted"/>
<dbReference type="InterPro" id="IPR031424">
    <property type="entry name" value="QVR-like"/>
</dbReference>
<keyword evidence="5" id="KW-1185">Reference proteome</keyword>
<evidence type="ECO:0000313" key="6">
    <source>
        <dbReference type="RefSeq" id="XP_013397228.1"/>
    </source>
</evidence>
<keyword evidence="3" id="KW-0812">Transmembrane</keyword>
<keyword evidence="3" id="KW-1133">Transmembrane helix</keyword>
<evidence type="ECO:0000256" key="1">
    <source>
        <dbReference type="ARBA" id="ARBA00022729"/>
    </source>
</evidence>
<dbReference type="AlphaFoldDB" id="A0A1S3IGG4"/>
<evidence type="ECO:0000256" key="2">
    <source>
        <dbReference type="ARBA" id="ARBA00023180"/>
    </source>
</evidence>
<accession>A0A1S3IGG4</accession>
<keyword evidence="3" id="KW-0472">Membrane</keyword>
<dbReference type="OrthoDB" id="6420171at2759"/>
<dbReference type="Proteomes" id="UP000085678">
    <property type="component" value="Unplaced"/>
</dbReference>
<dbReference type="InterPro" id="IPR050975">
    <property type="entry name" value="Sleep_regulator"/>
</dbReference>
<gene>
    <name evidence="6" type="primary">LOC106164022</name>
</gene>
<organism evidence="5 6">
    <name type="scientific">Lingula anatina</name>
    <name type="common">Brachiopod</name>
    <name type="synonym">Lingula unguis</name>
    <dbReference type="NCBI Taxonomy" id="7574"/>
    <lineage>
        <taxon>Eukaryota</taxon>
        <taxon>Metazoa</taxon>
        <taxon>Spiralia</taxon>
        <taxon>Lophotrochozoa</taxon>
        <taxon>Brachiopoda</taxon>
        <taxon>Linguliformea</taxon>
        <taxon>Lingulata</taxon>
        <taxon>Lingulida</taxon>
        <taxon>Linguloidea</taxon>
        <taxon>Lingulidae</taxon>
        <taxon>Lingula</taxon>
    </lineage>
</organism>
<feature type="chain" id="PRO_5021506420" evidence="4">
    <location>
        <begin position="24"/>
        <end position="125"/>
    </location>
</feature>
<keyword evidence="1 4" id="KW-0732">Signal</keyword>
<keyword evidence="2" id="KW-0325">Glycoprotein</keyword>
<feature type="transmembrane region" description="Helical" evidence="3">
    <location>
        <begin position="102"/>
        <end position="122"/>
    </location>
</feature>
<protein>
    <submittedName>
        <fullName evidence="6">Uncharacterized protein LOC106164022</fullName>
    </submittedName>
</protein>
<evidence type="ECO:0000256" key="4">
    <source>
        <dbReference type="SAM" id="SignalP"/>
    </source>
</evidence>
<dbReference type="RefSeq" id="XP_013397228.1">
    <property type="nucleotide sequence ID" value="XM_013541774.2"/>
</dbReference>
<evidence type="ECO:0000313" key="5">
    <source>
        <dbReference type="Proteomes" id="UP000085678"/>
    </source>
</evidence>
<dbReference type="GO" id="GO:0032222">
    <property type="term" value="P:regulation of synaptic transmission, cholinergic"/>
    <property type="evidence" value="ECO:0007669"/>
    <property type="project" value="InterPro"/>
</dbReference>
<sequence length="125" mass="12677">MAKFYTVAILLVVCWVSIDTTSAVKCYSCTNCNDPFDKAANSGNTVDCSAGCQKTKAETSGVQSVARTCAVSGQSNGCTETSIAGVTGSVCVCSGELCNGSATVSSSVLLMGLVSIFAAFLLGKM</sequence>